<name>A0A076EWM4_RHOOP</name>
<keyword evidence="2" id="KW-1133">Transmembrane helix</keyword>
<keyword evidence="2" id="KW-0472">Membrane</keyword>
<dbReference type="AlphaFoldDB" id="A0A076EWM4"/>
<feature type="region of interest" description="Disordered" evidence="1">
    <location>
        <begin position="1"/>
        <end position="30"/>
    </location>
</feature>
<organism evidence="3 4">
    <name type="scientific">Rhodococcus opacus</name>
    <name type="common">Nocardia opaca</name>
    <dbReference type="NCBI Taxonomy" id="37919"/>
    <lineage>
        <taxon>Bacteria</taxon>
        <taxon>Bacillati</taxon>
        <taxon>Actinomycetota</taxon>
        <taxon>Actinomycetes</taxon>
        <taxon>Mycobacteriales</taxon>
        <taxon>Nocardiaceae</taxon>
        <taxon>Rhodococcus</taxon>
    </lineage>
</organism>
<feature type="transmembrane region" description="Helical" evidence="2">
    <location>
        <begin position="72"/>
        <end position="90"/>
    </location>
</feature>
<keyword evidence="2" id="KW-0812">Transmembrane</keyword>
<dbReference type="Proteomes" id="UP000028488">
    <property type="component" value="Chromosome"/>
</dbReference>
<evidence type="ECO:0000313" key="3">
    <source>
        <dbReference type="EMBL" id="AII07729.1"/>
    </source>
</evidence>
<sequence>MTSTNPAAHTTPGAVTSGPRAQLDPRRSTETKAAFKTTEFFVYIAAVIGVLIASYLVQTTDGHEDYFRADRAWFYIVILTIAYIVSRGIAKSGSREHYTDTDRHTGV</sequence>
<proteinExistence type="predicted"/>
<feature type="transmembrane region" description="Helical" evidence="2">
    <location>
        <begin position="40"/>
        <end position="57"/>
    </location>
</feature>
<evidence type="ECO:0000256" key="2">
    <source>
        <dbReference type="SAM" id="Phobius"/>
    </source>
</evidence>
<reference evidence="3 4" key="1">
    <citation type="submission" date="2014-07" db="EMBL/GenBank/DDBJ databases">
        <title>Genome Sequence of Rhodococcus opacus Strain R7, a Biodegrader of Mono- and Polycyclic Aromatic Hydrocarbons.</title>
        <authorList>
            <person name="Di Gennaro P."/>
            <person name="Zampolli J."/>
            <person name="Presti I."/>
            <person name="Cappelletti M."/>
            <person name="D'Ursi P."/>
            <person name="Orro A."/>
            <person name="Mezzelani A."/>
            <person name="Milanesi L."/>
        </authorList>
    </citation>
    <scope>NUCLEOTIDE SEQUENCE [LARGE SCALE GENOMIC DNA]</scope>
    <source>
        <strain evidence="3 4">R7</strain>
    </source>
</reference>
<dbReference type="EMBL" id="CP008947">
    <property type="protein sequence ID" value="AII07729.1"/>
    <property type="molecule type" value="Genomic_DNA"/>
</dbReference>
<accession>A0A076EWM4</accession>
<evidence type="ECO:0000313" key="4">
    <source>
        <dbReference type="Proteomes" id="UP000028488"/>
    </source>
</evidence>
<evidence type="ECO:0000256" key="1">
    <source>
        <dbReference type="SAM" id="MobiDB-lite"/>
    </source>
</evidence>
<dbReference type="eggNOG" id="ENOG50330RX">
    <property type="taxonomic scope" value="Bacteria"/>
</dbReference>
<dbReference type="RefSeq" id="WP_128640676.1">
    <property type="nucleotide sequence ID" value="NZ_CP008947.1"/>
</dbReference>
<gene>
    <name evidence="3" type="ORF">EP51_25025</name>
</gene>
<protein>
    <submittedName>
        <fullName evidence="3">Uncharacterized protein</fullName>
    </submittedName>
</protein>